<dbReference type="Proteomes" id="UP001441944">
    <property type="component" value="Unassembled WGS sequence"/>
</dbReference>
<accession>A0ABQ0AK62</accession>
<evidence type="ECO:0000313" key="2">
    <source>
        <dbReference type="Proteomes" id="UP001441944"/>
    </source>
</evidence>
<gene>
    <name evidence="1" type="ORF">NBRC116598_16960</name>
</gene>
<name>A0ABQ0AK62_9RHOB</name>
<organism evidence="1 2">
    <name type="scientific">Pseudophaeobacter arcticus</name>
    <dbReference type="NCBI Taxonomy" id="385492"/>
    <lineage>
        <taxon>Bacteria</taxon>
        <taxon>Pseudomonadati</taxon>
        <taxon>Pseudomonadota</taxon>
        <taxon>Alphaproteobacteria</taxon>
        <taxon>Rhodobacterales</taxon>
        <taxon>Paracoccaceae</taxon>
        <taxon>Pseudophaeobacter</taxon>
    </lineage>
</organism>
<dbReference type="Pfam" id="PF13704">
    <property type="entry name" value="Glyco_tranf_2_4"/>
    <property type="match status" value="1"/>
</dbReference>
<evidence type="ECO:0008006" key="3">
    <source>
        <dbReference type="Google" id="ProtNLM"/>
    </source>
</evidence>
<sequence length="323" mass="36206">MMKPAEKWGLVSTIKAPAEDILTFAAYHLEIGAHRLFIYLDSPCPEARALLKAHPKIRVFDCDDASWWQRRKKTGRPEKHQARQSLNATRAYRRQAGDLDWLAHIDVDEFLWADRPIGEILNALSATTLCARARPIEALAGDGTAFKGHIPSGPEQGGTVGRIYPRYGEHLKGGFLSHVQGKIFVRTGLANISLRIHNVFQKDPAAGKDIENPGAQELPEVDLCHLHAPDWQHWLAHYRFRLSQGSYRAGLSPARPLDRGGLSKHDLMTMIEAEEGEAGLRAFYDEICNDSPALRARLEAEGLLRIRDLNLGACRRKHFTAFT</sequence>
<keyword evidence="2" id="KW-1185">Reference proteome</keyword>
<evidence type="ECO:0000313" key="1">
    <source>
        <dbReference type="EMBL" id="GAA6196252.1"/>
    </source>
</evidence>
<proteinExistence type="predicted"/>
<dbReference type="EMBL" id="BAABWU010000005">
    <property type="protein sequence ID" value="GAA6196252.1"/>
    <property type="molecule type" value="Genomic_DNA"/>
</dbReference>
<protein>
    <recommendedName>
        <fullName evidence="3">Glycosyl transferase family 2</fullName>
    </recommendedName>
</protein>
<comment type="caution">
    <text evidence="1">The sequence shown here is derived from an EMBL/GenBank/DDBJ whole genome shotgun (WGS) entry which is preliminary data.</text>
</comment>
<reference evidence="1 2" key="1">
    <citation type="submission" date="2024-04" db="EMBL/GenBank/DDBJ databases">
        <title>Draft genome sequence of Pseudophaeobacter arcticus NBRC 116598.</title>
        <authorList>
            <person name="Miyakawa T."/>
            <person name="Kusuya Y."/>
            <person name="Miura T."/>
        </authorList>
    </citation>
    <scope>NUCLEOTIDE SEQUENCE [LARGE SCALE GENOMIC DNA]</scope>
    <source>
        <strain evidence="1 2">SU-CL00105</strain>
    </source>
</reference>